<dbReference type="Gene3D" id="1.10.1200.10">
    <property type="entry name" value="ACP-like"/>
    <property type="match status" value="3"/>
</dbReference>
<dbReference type="NCBIfam" id="TIGR01733">
    <property type="entry name" value="AA-adenyl-dom"/>
    <property type="match status" value="2"/>
</dbReference>
<dbReference type="InterPro" id="IPR020806">
    <property type="entry name" value="PKS_PP-bd"/>
</dbReference>
<dbReference type="GO" id="GO:0044550">
    <property type="term" value="P:secondary metabolite biosynthetic process"/>
    <property type="evidence" value="ECO:0007669"/>
    <property type="project" value="UniProtKB-ARBA"/>
</dbReference>
<dbReference type="InterPro" id="IPR009081">
    <property type="entry name" value="PP-bd_ACP"/>
</dbReference>
<sequence length="2873" mass="320275">MSDASIKGNQLTESCTNLVELLQHRALHQPEQKYTFLLDGKTETASLTYRELDAIARSHAVRLQTLGVAGERALLLFPPGLDYLAAFFGCLYAKAIAVPLYPPKLKRNLAKISAIAKDAGATVAIAPARHLENLEQLCEQAPELKGLHWLSAEMLAGDGEKWQQPPIHPDEVAYLQYTSGSTSTPKGVMVSHANVLYNIEYIHRGFDHDAESVAVTWLPHFHDMGLIDGLLKPLYLGIPCYFMPPAAFIQNPMCWLEAISRYKATHSGGPNFAYDLCASKISKILGDGQKTLDLSSWRVAYNGAEPIHKETLERFTKAFEPCGFQADAFCPAYGMAETTLKIATVRSGETPTFLPVKTAALENDRIVEVVGGEGGARTLVGCGFPEFGTLVAIVNPETLTQCQPQEVGEIWVAGETVARGYWNRPEETEKTFQAYLSDTREGPFLRTGDLGFLREGELFITGRLKDLIIIRGRNLYPQDIERTAERSHPSLRPGAIAAFSVEVAGEEQLVIVPELQSRKAPDHAEEIISAIRDRIVREYEVQVYGVVLIKPGSIPKTTSGKIQRRAACADFLADNLEVVASSVLELADSVEIDNQLTRENLLAAELEERQSLLEAYLWQQVNRRGMNSPANSQSRLKPTEEESSIHCSASGKTQDIIDRPLSSFGLDSLRMFELKNQIESDLGVTVSVADLFEDRSIARLAVQILEQLTGNTAAAVPRPVSRSRHLPLSFAQERLWFFDQLEPGNLFYNLCGAVRVTGQLNAEALRQSIEKIIERHEILRTAFAGGEKEQIQVIFDAKNFPLPLIDLSHCSPEECEKEAQKLSVEAARSPFDLTQPNLLRAKLLRLSETEHTLLLSAHHIIFDGWSLGVFLRELAAFYENFTNNNLASIPPLPIQYADFATWQRQQMQGEILQTQLTYWKQQLSGSAAVLNLPTDFSRPAVQSYKGGRQLFELPERLTEAIRQLSRREKTTVFMTLLAAFNTLLYRYTGQEDILVGSPIASRNSSETESLIGFFVNTLVLRSDLTGNPTFRELLSRVREVALGAYAHQDVPFEKLVEELQPNRDLSHSPLFQVMFAFQNASEFALELPGLSLNCQQVHSGTANFDLTLELEATATGIRGWFEYSLDLFEVATIARMATHFHNLLEGIVANPAARLSDLPMLAETERQQIIFEWNNTQTNNFQNACIHRLFEAQVAKTPDAVAVQFECQSLTYRELNDRANQLAHYLHSFGVKPDGIVGVYLERSLDAIVGILGVLKAGGAYLPLDPIYAKERLAFMLEDAGVRVLLTQAELKAEMPAQNNISVICLDAEWQTIAQQNKSNPDRAVGPENLAYIIYTSGSTGKPKGVMVQHQSLANYTQAASVEYGIKAGDRILQFASLSFDASAEEIYPCLTQGATLVLRGNSMLDSISSFLQKCREWQITVLDLPTAYWRELTARLSTEKAEFPPSVRLTIIGGETALSASLNQWQKCVSEKVRLVNTYGPTETTIVATWCDSLPSAPSAPSAVKNSAKTLPIGRPIPNARTYVLDANLQPVPIGVPGELYIGGAGVSRGYINRSDLNREKFIPDPFSSKQGVCLYKTGDLVRYLPDGNLEFLDRTDRQVKIRGFRIELGEIESALSQHPDVQEAVILAREEDSGDKRLIAYLVLNSAVSIGDSAPIKNLRSFLREQLPDYMVPASFMFLEAMPLTPNGKVDFKALPAPETNSSEADFIAPETLEEQVLADIWAEILGLKQVGINDNFFELGGHSLLATQLIAKVRDRFQVELSLRCLFQSPTVASLAATIAKTKSEPDREPIKLLPTIAPDPQNRYKPFPLNEMQQAYWIGRNSFFEMGNVAIHGYVEIDSDELDLERFSLAWQRVVQRHDMLRAIVLPNGQQQILENVPAYKIEVLDLRSLDPEVAGEKLEAIRDRLSHQVLPLDRWPLFEICASKINQRRIRLHISIDALCIDGWSFQILFGDLVKFYRNPNTAISPLQLSFRDCVLAAIALENSPLFQQSLDYWRTRLKTLPPAPELPLAKHPNSLTQPRFKRWSDRLDLQTWQRLKTRTARASLTPTGLLLAAYAEVLSLWSKTPRFTLNVPRFNRLPLHPQVEEIIGEFASFTLLEIDNSKRESFEVRAKRLQEQLWQDLEHQYVSGVRVLRELAQAQGTTAALMPVVFTIDPQNAPGEDSSIFSLIQELGELVHIIGQTPQVWIDAQFTETAQGLSFSWDAVEELFPPGMIDEMFDAYCRLLQRLANEEETWQETVSFQQAFANSIEAPIPDGLLHELFAQKVALRSHEPAVITRDRILTYEELYRRANQVGHRLRNLGVRPNQLVAVVMEKGWEQIVAVLGILASGAAYLPVDAALPKERIWYLLENGEVEIVLTQSQLNQRLEWPENVRRICLDTEELATESGEALESVQEAEDLAYVIYTSGSTGLPKGVAIAHRGAVNAIAQTNQVFDVAEGDRAIAVTALHHDMSVYDIFGILAAGGAIVIPDAAQRLDPDHWAQLMVKERVTIWNSVPPMMEMLLDYAAGRSEVLPECLRWAFLGGDWIPVTLPQRLSAIVKKCRVVSVGGPTETTLWNIWYPVETVDPSWKSIPYGSPIANTRYYILNERLEDCPVWVAGEMCCAGVGLTKGYWRNEEKTRASCLTHPVTGDRLYRTGDLGRFLPDGNIEFLGREDFRLKIRGFRIEAGEIEAALNEHPAVKASIVTAFGENHSQKRLVGYIVPQQKAAPAVEELRQFLSEKLPDYMVPSAFIVLDALPLSANGKVNRKALPEPDAAIPEEKIFVAPRTPIEAMLAIICCEVLGIEQLSITDNFFELGGNSLLAIQLAAKVREYCQIELPLCDIFAGRSLAVLAENISEAKNKNAVVEEPAIAPVSRSAYRRSLSSLQ</sequence>
<dbReference type="InterPro" id="IPR001242">
    <property type="entry name" value="Condensation_dom"/>
</dbReference>
<dbReference type="InterPro" id="IPR057737">
    <property type="entry name" value="Condensation_MtbB-like"/>
</dbReference>
<gene>
    <name evidence="13" type="ORF">Osc7112_5185</name>
</gene>
<dbReference type="InterPro" id="IPR045851">
    <property type="entry name" value="AMP-bd_C_sf"/>
</dbReference>
<keyword evidence="14" id="KW-1185">Reference proteome</keyword>
<evidence type="ECO:0000256" key="10">
    <source>
        <dbReference type="ARBA" id="ARBA00033440"/>
    </source>
</evidence>
<feature type="domain" description="Carrier" evidence="12">
    <location>
        <begin position="633"/>
        <end position="708"/>
    </location>
</feature>
<keyword evidence="5" id="KW-0596">Phosphopantetheine</keyword>
<dbReference type="InterPro" id="IPR010071">
    <property type="entry name" value="AA_adenyl_dom"/>
</dbReference>
<dbReference type="Pfam" id="PF00550">
    <property type="entry name" value="PP-binding"/>
    <property type="match status" value="3"/>
</dbReference>
<dbReference type="Proteomes" id="UP000010478">
    <property type="component" value="Chromosome"/>
</dbReference>
<dbReference type="GO" id="GO:0016853">
    <property type="term" value="F:isomerase activity"/>
    <property type="evidence" value="ECO:0007669"/>
    <property type="project" value="UniProtKB-KW"/>
</dbReference>
<evidence type="ECO:0000256" key="9">
    <source>
        <dbReference type="ARBA" id="ARBA00023098"/>
    </source>
</evidence>
<dbReference type="Pfam" id="PF23024">
    <property type="entry name" value="AMP-dom_DIP2-like"/>
    <property type="match status" value="1"/>
</dbReference>
<dbReference type="PROSITE" id="PS50075">
    <property type="entry name" value="CARRIER"/>
    <property type="match status" value="3"/>
</dbReference>
<dbReference type="GO" id="GO:0043041">
    <property type="term" value="P:amino acid activation for nonribosomal peptide biosynthetic process"/>
    <property type="evidence" value="ECO:0007669"/>
    <property type="project" value="TreeGrafter"/>
</dbReference>
<dbReference type="FunFam" id="3.40.50.12780:FF:000012">
    <property type="entry name" value="Non-ribosomal peptide synthetase"/>
    <property type="match status" value="2"/>
</dbReference>
<dbReference type="RefSeq" id="WP_015178661.1">
    <property type="nucleotide sequence ID" value="NC_019729.1"/>
</dbReference>
<protein>
    <recommendedName>
        <fullName evidence="4">Phenyloxazoline synthase MbtB</fullName>
    </recommendedName>
    <alternativeName>
        <fullName evidence="10">Mycobactin synthetase protein B</fullName>
    </alternativeName>
</protein>
<dbReference type="FunFam" id="3.30.559.30:FF:000006">
    <property type="entry name" value="Yersiniabactin polyketide/non-ribosomal peptide synthetase"/>
    <property type="match status" value="1"/>
</dbReference>
<dbReference type="PANTHER" id="PTHR45527">
    <property type="entry name" value="NONRIBOSOMAL PEPTIDE SYNTHETASE"/>
    <property type="match status" value="1"/>
</dbReference>
<comment type="pathway">
    <text evidence="2">Siderophore biosynthesis; mycobactin biosynthesis.</text>
</comment>
<dbReference type="NCBIfam" id="NF003417">
    <property type="entry name" value="PRK04813.1"/>
    <property type="match status" value="4"/>
</dbReference>
<dbReference type="PATRIC" id="fig|179408.3.peg.6480"/>
<dbReference type="SUPFAM" id="SSF56801">
    <property type="entry name" value="Acetyl-CoA synthetase-like"/>
    <property type="match status" value="3"/>
</dbReference>
<dbReference type="SUPFAM" id="SSF47336">
    <property type="entry name" value="ACP-like"/>
    <property type="match status" value="3"/>
</dbReference>
<dbReference type="InterPro" id="IPR042099">
    <property type="entry name" value="ANL_N_sf"/>
</dbReference>
<evidence type="ECO:0000313" key="13">
    <source>
        <dbReference type="EMBL" id="AFZ09439.1"/>
    </source>
</evidence>
<evidence type="ECO:0000256" key="8">
    <source>
        <dbReference type="ARBA" id="ARBA00022832"/>
    </source>
</evidence>
<dbReference type="FunFam" id="1.10.1200.10:FF:000016">
    <property type="entry name" value="Non-ribosomal peptide synthase"/>
    <property type="match status" value="1"/>
</dbReference>
<dbReference type="InterPro" id="IPR036736">
    <property type="entry name" value="ACP-like_sf"/>
</dbReference>
<dbReference type="GO" id="GO:0031177">
    <property type="term" value="F:phosphopantetheine binding"/>
    <property type="evidence" value="ECO:0007669"/>
    <property type="project" value="InterPro"/>
</dbReference>
<evidence type="ECO:0000313" key="14">
    <source>
        <dbReference type="Proteomes" id="UP000010478"/>
    </source>
</evidence>
<dbReference type="Gene3D" id="3.40.50.12780">
    <property type="entry name" value="N-terminal domain of ligase-like"/>
    <property type="match status" value="1"/>
</dbReference>
<evidence type="ECO:0000256" key="3">
    <source>
        <dbReference type="ARBA" id="ARBA00007380"/>
    </source>
</evidence>
<dbReference type="CDD" id="cd19531">
    <property type="entry name" value="LCL_NRPS-like"/>
    <property type="match status" value="1"/>
</dbReference>
<dbReference type="Pfam" id="PF00501">
    <property type="entry name" value="AMP-binding"/>
    <property type="match status" value="3"/>
</dbReference>
<keyword evidence="8" id="KW-0276">Fatty acid metabolism</keyword>
<feature type="domain" description="Carrier" evidence="12">
    <location>
        <begin position="1711"/>
        <end position="1786"/>
    </location>
</feature>
<dbReference type="InterPro" id="IPR000873">
    <property type="entry name" value="AMP-dep_synth/lig_dom"/>
</dbReference>
<dbReference type="InterPro" id="IPR025110">
    <property type="entry name" value="AMP-bd_C"/>
</dbReference>
<dbReference type="FunFam" id="3.30.559.10:FF:000023">
    <property type="entry name" value="Non-ribosomal peptide synthetase"/>
    <property type="match status" value="1"/>
</dbReference>
<dbReference type="PANTHER" id="PTHR45527:SF1">
    <property type="entry name" value="FATTY ACID SYNTHASE"/>
    <property type="match status" value="1"/>
</dbReference>
<dbReference type="InterPro" id="IPR023213">
    <property type="entry name" value="CAT-like_dom_sf"/>
</dbReference>
<dbReference type="STRING" id="179408.Osc7112_5185"/>
<evidence type="ECO:0000256" key="2">
    <source>
        <dbReference type="ARBA" id="ARBA00005102"/>
    </source>
</evidence>
<dbReference type="CDD" id="cd05931">
    <property type="entry name" value="FAAL"/>
    <property type="match status" value="1"/>
</dbReference>
<comment type="cofactor">
    <cofactor evidence="1">
        <name>pantetheine 4'-phosphate</name>
        <dbReference type="ChEBI" id="CHEBI:47942"/>
    </cofactor>
</comment>
<keyword evidence="9" id="KW-0443">Lipid metabolism</keyword>
<evidence type="ECO:0000259" key="12">
    <source>
        <dbReference type="PROSITE" id="PS50075"/>
    </source>
</evidence>
<evidence type="ECO:0000256" key="11">
    <source>
        <dbReference type="SAM" id="MobiDB-lite"/>
    </source>
</evidence>
<dbReference type="CDD" id="cd19535">
    <property type="entry name" value="Cyc_NRPS"/>
    <property type="match status" value="1"/>
</dbReference>
<keyword evidence="6" id="KW-0597">Phosphoprotein</keyword>
<dbReference type="PROSITE" id="PS00455">
    <property type="entry name" value="AMP_BINDING"/>
    <property type="match status" value="3"/>
</dbReference>
<dbReference type="Pfam" id="PF00668">
    <property type="entry name" value="Condensation"/>
    <property type="match status" value="2"/>
</dbReference>
<dbReference type="PROSITE" id="PS00012">
    <property type="entry name" value="PHOSPHOPANTETHEINE"/>
    <property type="match status" value="2"/>
</dbReference>
<dbReference type="FunFam" id="3.40.50.980:FF:000001">
    <property type="entry name" value="Non-ribosomal peptide synthetase"/>
    <property type="match status" value="2"/>
</dbReference>
<dbReference type="Gene3D" id="3.30.559.10">
    <property type="entry name" value="Chloramphenicol acetyltransferase-like domain"/>
    <property type="match status" value="2"/>
</dbReference>
<dbReference type="FunFam" id="3.30.559.10:FF:000012">
    <property type="entry name" value="Non-ribosomal peptide synthetase"/>
    <property type="match status" value="1"/>
</dbReference>
<evidence type="ECO:0000256" key="5">
    <source>
        <dbReference type="ARBA" id="ARBA00022450"/>
    </source>
</evidence>
<reference evidence="13 14" key="1">
    <citation type="submission" date="2012-05" db="EMBL/GenBank/DDBJ databases">
        <title>Finished chromosome of genome of Oscillatoria sp. PCC 7112.</title>
        <authorList>
            <consortium name="US DOE Joint Genome Institute"/>
            <person name="Gugger M."/>
            <person name="Coursin T."/>
            <person name="Rippka R."/>
            <person name="Tandeau De Marsac N."/>
            <person name="Huntemann M."/>
            <person name="Wei C.-L."/>
            <person name="Han J."/>
            <person name="Detter J.C."/>
            <person name="Han C."/>
            <person name="Tapia R."/>
            <person name="Davenport K."/>
            <person name="Daligault H."/>
            <person name="Erkkila T."/>
            <person name="Gu W."/>
            <person name="Munk A.C.C."/>
            <person name="Teshima H."/>
            <person name="Xu Y."/>
            <person name="Chain P."/>
            <person name="Chen A."/>
            <person name="Krypides N."/>
            <person name="Mavromatis K."/>
            <person name="Markowitz V."/>
            <person name="Szeto E."/>
            <person name="Ivanova N."/>
            <person name="Mikhailova N."/>
            <person name="Ovchinnikova G."/>
            <person name="Pagani I."/>
            <person name="Pati A."/>
            <person name="Goodwin L."/>
            <person name="Peters L."/>
            <person name="Pitluck S."/>
            <person name="Woyke T."/>
            <person name="Kerfeld C."/>
        </authorList>
    </citation>
    <scope>NUCLEOTIDE SEQUENCE [LARGE SCALE GENOMIC DNA]</scope>
    <source>
        <strain evidence="13 14">PCC 7112</strain>
    </source>
</reference>
<dbReference type="SMART" id="SM00823">
    <property type="entry name" value="PKS_PP"/>
    <property type="match status" value="3"/>
</dbReference>
<evidence type="ECO:0000256" key="7">
    <source>
        <dbReference type="ARBA" id="ARBA00022598"/>
    </source>
</evidence>
<dbReference type="CDD" id="cd12114">
    <property type="entry name" value="A_NRPS_TlmIV_like"/>
    <property type="match status" value="1"/>
</dbReference>
<comment type="similarity">
    <text evidence="3">Belongs to the ATP-dependent AMP-binding enzyme family. MbtB subfamily.</text>
</comment>
<organism evidence="13 14">
    <name type="scientific">Phormidium nigroviride PCC 7112</name>
    <dbReference type="NCBI Taxonomy" id="179408"/>
    <lineage>
        <taxon>Bacteria</taxon>
        <taxon>Bacillati</taxon>
        <taxon>Cyanobacteriota</taxon>
        <taxon>Cyanophyceae</taxon>
        <taxon>Oscillatoriophycideae</taxon>
        <taxon>Oscillatoriales</taxon>
        <taxon>Oscillatoriaceae</taxon>
        <taxon>Phormidium</taxon>
    </lineage>
</organism>
<dbReference type="HOGENOM" id="CLU_000022_0_0_3"/>
<dbReference type="GO" id="GO:0016874">
    <property type="term" value="F:ligase activity"/>
    <property type="evidence" value="ECO:0007669"/>
    <property type="project" value="UniProtKB-KW"/>
</dbReference>
<dbReference type="GO" id="GO:0005737">
    <property type="term" value="C:cytoplasm"/>
    <property type="evidence" value="ECO:0007669"/>
    <property type="project" value="TreeGrafter"/>
</dbReference>
<evidence type="ECO:0000256" key="1">
    <source>
        <dbReference type="ARBA" id="ARBA00001957"/>
    </source>
</evidence>
<dbReference type="FunFam" id="3.30.300.30:FF:000010">
    <property type="entry name" value="Enterobactin synthetase component F"/>
    <property type="match status" value="2"/>
</dbReference>
<dbReference type="InterPro" id="IPR006162">
    <property type="entry name" value="Ppantetheine_attach_site"/>
</dbReference>
<dbReference type="GO" id="GO:0071766">
    <property type="term" value="P:Actinobacterium-type cell wall biogenesis"/>
    <property type="evidence" value="ECO:0007669"/>
    <property type="project" value="UniProtKB-ARBA"/>
</dbReference>
<keyword evidence="13" id="KW-0413">Isomerase</keyword>
<dbReference type="KEGG" id="oni:Osc7112_5185"/>
<dbReference type="OrthoDB" id="428071at2"/>
<dbReference type="Gene3D" id="3.30.300.30">
    <property type="match status" value="3"/>
</dbReference>
<dbReference type="InterPro" id="IPR040097">
    <property type="entry name" value="FAAL/FAAC"/>
</dbReference>
<dbReference type="FunFam" id="3.40.50.12780:FF:000013">
    <property type="entry name" value="Long-chain-fatty-acid--AMP ligase FadD32"/>
    <property type="match status" value="1"/>
</dbReference>
<feature type="region of interest" description="Disordered" evidence="11">
    <location>
        <begin position="626"/>
        <end position="649"/>
    </location>
</feature>
<dbReference type="Pfam" id="PF13193">
    <property type="entry name" value="AMP-binding_C"/>
    <property type="match status" value="2"/>
</dbReference>
<keyword evidence="7 13" id="KW-0436">Ligase</keyword>
<dbReference type="InterPro" id="IPR020845">
    <property type="entry name" value="AMP-binding_CS"/>
</dbReference>
<accession>K9VPF6</accession>
<dbReference type="eggNOG" id="COG1020">
    <property type="taxonomic scope" value="Bacteria"/>
</dbReference>
<dbReference type="GO" id="GO:0072330">
    <property type="term" value="P:monocarboxylic acid biosynthetic process"/>
    <property type="evidence" value="ECO:0007669"/>
    <property type="project" value="UniProtKB-ARBA"/>
</dbReference>
<dbReference type="FunFam" id="2.30.38.10:FF:000001">
    <property type="entry name" value="Non-ribosomal peptide synthetase PvdI"/>
    <property type="match status" value="1"/>
</dbReference>
<dbReference type="Gene3D" id="3.40.50.980">
    <property type="match status" value="4"/>
</dbReference>
<dbReference type="GO" id="GO:0008610">
    <property type="term" value="P:lipid biosynthetic process"/>
    <property type="evidence" value="ECO:0007669"/>
    <property type="project" value="InterPro"/>
</dbReference>
<dbReference type="Gene3D" id="2.30.38.10">
    <property type="entry name" value="Luciferase, Domain 3"/>
    <property type="match status" value="2"/>
</dbReference>
<evidence type="ECO:0000256" key="4">
    <source>
        <dbReference type="ARBA" id="ARBA00016743"/>
    </source>
</evidence>
<dbReference type="Gene3D" id="3.30.559.30">
    <property type="entry name" value="Nonribosomal peptide synthetase, condensation domain"/>
    <property type="match status" value="2"/>
</dbReference>
<feature type="domain" description="Carrier" evidence="12">
    <location>
        <begin position="2771"/>
        <end position="2846"/>
    </location>
</feature>
<dbReference type="FunFam" id="3.30.559.30:FF:000001">
    <property type="entry name" value="Non-ribosomal peptide synthetase"/>
    <property type="match status" value="1"/>
</dbReference>
<dbReference type="GO" id="GO:0006631">
    <property type="term" value="P:fatty acid metabolic process"/>
    <property type="evidence" value="ECO:0007669"/>
    <property type="project" value="UniProtKB-KW"/>
</dbReference>
<dbReference type="EMBL" id="CP003614">
    <property type="protein sequence ID" value="AFZ09439.1"/>
    <property type="molecule type" value="Genomic_DNA"/>
</dbReference>
<name>K9VPF6_9CYAN</name>
<dbReference type="eggNOG" id="COG0318">
    <property type="taxonomic scope" value="Bacteria"/>
</dbReference>
<dbReference type="SUPFAM" id="SSF52777">
    <property type="entry name" value="CoA-dependent acyltransferases"/>
    <property type="match status" value="4"/>
</dbReference>
<evidence type="ECO:0000256" key="6">
    <source>
        <dbReference type="ARBA" id="ARBA00022553"/>
    </source>
</evidence>
<proteinExistence type="inferred from homology"/>